<dbReference type="GO" id="GO:0005737">
    <property type="term" value="C:cytoplasm"/>
    <property type="evidence" value="ECO:0007669"/>
    <property type="project" value="TreeGrafter"/>
</dbReference>
<comment type="caution">
    <text evidence="5">The sequence shown here is derived from an EMBL/GenBank/DDBJ whole genome shotgun (WGS) entry which is preliminary data.</text>
</comment>
<dbReference type="InterPro" id="IPR009091">
    <property type="entry name" value="RCC1/BLIP-II"/>
</dbReference>
<dbReference type="RefSeq" id="WP_161016097.1">
    <property type="nucleotide sequence ID" value="NZ_WWCK01000006.1"/>
</dbReference>
<dbReference type="InterPro" id="IPR051553">
    <property type="entry name" value="Ran_GTPase-activating"/>
</dbReference>
<feature type="domain" description="RCC1-like" evidence="4">
    <location>
        <begin position="197"/>
        <end position="479"/>
    </location>
</feature>
<dbReference type="AlphaFoldDB" id="A0A7X4GTW0"/>
<dbReference type="PROSITE" id="PS50012">
    <property type="entry name" value="RCC1_3"/>
    <property type="match status" value="7"/>
</dbReference>
<dbReference type="Gene3D" id="2.130.10.30">
    <property type="entry name" value="Regulator of chromosome condensation 1/beta-lactamase-inhibitor protein II"/>
    <property type="match status" value="2"/>
</dbReference>
<accession>A0A7X4GTW0</accession>
<dbReference type="EMBL" id="WWCK01000006">
    <property type="protein sequence ID" value="MYM69630.1"/>
    <property type="molecule type" value="Genomic_DNA"/>
</dbReference>
<evidence type="ECO:0000259" key="4">
    <source>
        <dbReference type="Pfam" id="PF25390"/>
    </source>
</evidence>
<reference evidence="5 6" key="1">
    <citation type="submission" date="2019-12" db="EMBL/GenBank/DDBJ databases">
        <title>Novel species isolated from a subtropical stream in China.</title>
        <authorList>
            <person name="Lu H."/>
        </authorList>
    </citation>
    <scope>NUCLEOTIDE SEQUENCE [LARGE SCALE GENOMIC DNA]</scope>
    <source>
        <strain evidence="5 6">FT55W</strain>
    </source>
</reference>
<dbReference type="Proteomes" id="UP000450012">
    <property type="component" value="Unassembled WGS sequence"/>
</dbReference>
<dbReference type="GO" id="GO:0005085">
    <property type="term" value="F:guanyl-nucleotide exchange factor activity"/>
    <property type="evidence" value="ECO:0007669"/>
    <property type="project" value="TreeGrafter"/>
</dbReference>
<keyword evidence="3" id="KW-0732">Signal</keyword>
<dbReference type="PRINTS" id="PR00633">
    <property type="entry name" value="RCCNDNSATION"/>
</dbReference>
<sequence>MKNFKFSSLLLAPLFAVLAACGGGGDDKGSGSTTTTPTLKSIALVIPSSTIPIGSSQTITATGTYSDGSTKALSSTTGLAWTTKSGGASIAQVFSSGKVTGVAVGTETINATQENVVGSITLTITAPWTMVSAGGFQTIARKADGFLYSWGQNNWGQLGDSSTTPRNAPVLVNAGAATTPWKQVAVGDQFAVGIRAAAGATAGTLWAWGYNQNGQLGVDATQLVSRSTPTIIGKDTDWAYVVAGKGHVLALKTNGLLYAWGRNANGQLGDGTIIGKSTPTKIGTATWIAIAAGGSHSLGIQKDGSLWTWGGNSDGQLGNASSGSDVTAPVKIGSLTYTSVSAGASHSMAIDANGFLYAWGLNSSGQLGNNGSTSVSAPTKIGTDNNWAVVSAGAIHTMGVRTDGTLWGWGSNAEGQLGDGLGDTTSPVQIGTANNWVTVSVGTGHSFALKTDNTLWGWGRNQEGQLGNGKNVLSPIPVNVPN</sequence>
<proteinExistence type="predicted"/>
<keyword evidence="2" id="KW-0677">Repeat</keyword>
<keyword evidence="1" id="KW-0344">Guanine-nucleotide releasing factor</keyword>
<name>A0A7X4GTW0_9BURK</name>
<feature type="chain" id="PRO_5030999200" description="RCC1-like domain-containing protein" evidence="3">
    <location>
        <begin position="20"/>
        <end position="482"/>
    </location>
</feature>
<dbReference type="Pfam" id="PF00415">
    <property type="entry name" value="RCC1"/>
    <property type="match status" value="1"/>
</dbReference>
<evidence type="ECO:0000256" key="2">
    <source>
        <dbReference type="ARBA" id="ARBA00022737"/>
    </source>
</evidence>
<dbReference type="PROSITE" id="PS51257">
    <property type="entry name" value="PROKAR_LIPOPROTEIN"/>
    <property type="match status" value="1"/>
</dbReference>
<evidence type="ECO:0000256" key="1">
    <source>
        <dbReference type="ARBA" id="ARBA00022658"/>
    </source>
</evidence>
<evidence type="ECO:0000313" key="6">
    <source>
        <dbReference type="Proteomes" id="UP000450012"/>
    </source>
</evidence>
<evidence type="ECO:0000256" key="3">
    <source>
        <dbReference type="SAM" id="SignalP"/>
    </source>
</evidence>
<dbReference type="PANTHER" id="PTHR45982:SF1">
    <property type="entry name" value="REGULATOR OF CHROMOSOME CONDENSATION"/>
    <property type="match status" value="1"/>
</dbReference>
<evidence type="ECO:0000313" key="5">
    <source>
        <dbReference type="EMBL" id="MYM69630.1"/>
    </source>
</evidence>
<organism evidence="5 6">
    <name type="scientific">Duganella rivi</name>
    <dbReference type="NCBI Taxonomy" id="2666083"/>
    <lineage>
        <taxon>Bacteria</taxon>
        <taxon>Pseudomonadati</taxon>
        <taxon>Pseudomonadota</taxon>
        <taxon>Betaproteobacteria</taxon>
        <taxon>Burkholderiales</taxon>
        <taxon>Oxalobacteraceae</taxon>
        <taxon>Telluria group</taxon>
        <taxon>Duganella</taxon>
    </lineage>
</organism>
<protein>
    <recommendedName>
        <fullName evidence="4">RCC1-like domain-containing protein</fullName>
    </recommendedName>
</protein>
<feature type="signal peptide" evidence="3">
    <location>
        <begin position="1"/>
        <end position="19"/>
    </location>
</feature>
<dbReference type="InterPro" id="IPR000408">
    <property type="entry name" value="Reg_chr_condens"/>
</dbReference>
<gene>
    <name evidence="5" type="ORF">GTP45_22690</name>
</gene>
<dbReference type="InterPro" id="IPR058923">
    <property type="entry name" value="RCC1-like_dom"/>
</dbReference>
<dbReference type="PROSITE" id="PS00626">
    <property type="entry name" value="RCC1_2"/>
    <property type="match status" value="2"/>
</dbReference>
<keyword evidence="6" id="KW-1185">Reference proteome</keyword>
<dbReference type="Pfam" id="PF25390">
    <property type="entry name" value="WD40_RLD"/>
    <property type="match status" value="1"/>
</dbReference>
<dbReference type="PANTHER" id="PTHR45982">
    <property type="entry name" value="REGULATOR OF CHROMOSOME CONDENSATION"/>
    <property type="match status" value="1"/>
</dbReference>
<dbReference type="SUPFAM" id="SSF50985">
    <property type="entry name" value="RCC1/BLIP-II"/>
    <property type="match status" value="1"/>
</dbReference>